<accession>A0A6N2AD64</accession>
<gene>
    <name evidence="1" type="ORF">EJD97_022377</name>
</gene>
<proteinExistence type="predicted"/>
<feature type="non-terminal residue" evidence="1">
    <location>
        <position position="68"/>
    </location>
</feature>
<dbReference type="EMBL" id="RXGB01070526">
    <property type="protein sequence ID" value="TMW80242.1"/>
    <property type="molecule type" value="Genomic_DNA"/>
</dbReference>
<feature type="non-terminal residue" evidence="1">
    <location>
        <position position="1"/>
    </location>
</feature>
<comment type="caution">
    <text evidence="1">The sequence shown here is derived from an EMBL/GenBank/DDBJ whole genome shotgun (WGS) entry which is preliminary data.</text>
</comment>
<reference evidence="1" key="1">
    <citation type="submission" date="2019-05" db="EMBL/GenBank/DDBJ databases">
        <title>The de novo reference genome and transcriptome assemblies of the wild tomato species Solanum chilense.</title>
        <authorList>
            <person name="Stam R."/>
            <person name="Nosenko T."/>
            <person name="Hoerger A.C."/>
            <person name="Stephan W."/>
            <person name="Seidel M.A."/>
            <person name="Kuhn J.M.M."/>
            <person name="Haberer G."/>
            <person name="Tellier A."/>
        </authorList>
    </citation>
    <scope>NUCLEOTIDE SEQUENCE</scope>
    <source>
        <tissue evidence="1">Mature leaves</tissue>
    </source>
</reference>
<sequence length="68" mass="7361">TLISPAKMDAAVKNGDDAMAPSISLASTRSSALFRSVCIAIHARKSEMLYWVLQLDSNGFYDADLVVK</sequence>
<organism evidence="1">
    <name type="scientific">Solanum chilense</name>
    <name type="common">Tomato</name>
    <name type="synonym">Lycopersicon chilense</name>
    <dbReference type="NCBI Taxonomy" id="4083"/>
    <lineage>
        <taxon>Eukaryota</taxon>
        <taxon>Viridiplantae</taxon>
        <taxon>Streptophyta</taxon>
        <taxon>Embryophyta</taxon>
        <taxon>Tracheophyta</taxon>
        <taxon>Spermatophyta</taxon>
        <taxon>Magnoliopsida</taxon>
        <taxon>eudicotyledons</taxon>
        <taxon>Gunneridae</taxon>
        <taxon>Pentapetalae</taxon>
        <taxon>asterids</taxon>
        <taxon>lamiids</taxon>
        <taxon>Solanales</taxon>
        <taxon>Solanaceae</taxon>
        <taxon>Solanoideae</taxon>
        <taxon>Solaneae</taxon>
        <taxon>Solanum</taxon>
        <taxon>Solanum subgen. Lycopersicon</taxon>
    </lineage>
</organism>
<evidence type="ECO:0000313" key="1">
    <source>
        <dbReference type="EMBL" id="TMW80242.1"/>
    </source>
</evidence>
<protein>
    <submittedName>
        <fullName evidence="1">Uncharacterized protein</fullName>
    </submittedName>
</protein>
<dbReference type="AlphaFoldDB" id="A0A6N2AD64"/>
<name>A0A6N2AD64_SOLCI</name>